<sequence>MPGDVYEALFRVSQLFNSILDPDALFGDVLDEALRTMNAERGLLLLADAETGKLAVRVARHIDGPVEEELSGVSRTVLDEVVSKKEAKVFVDAPASFPGAQSIIIAHVRSVAVAPLISRERLVGAIYVDSRTDHNVFSDDALLFLRPFASIAALAIENARLCSGLAAETGKLRSALGDWQQFPEIVGRSAAMRAVFEMMARVIPTDAPVLITGETGTGKELVARAIHYSGPRKEAAFVAVNCGAIPENLLESELFGHRKGSFTGAVTDKQGLFEAANGGTLFLDEVSDLPRPLQPKLLRALQSGEVRRVGDVETHHVNVRVMSATNRDLGQLAGEGTFREDLYYRLNVIPIELPPLRQRRDDIPLLAGHFLAASARRQNKKVAGIAKPAIDKLVNSSWPGNIRQLENTMERAVVLCSGDKLTESDIMLPQPADNGMPIEGTAAQIEKRVVLDRLKAFNGNRTRAAASLGISRRTLLNKLAEWKREDEAGQKPIPKSE</sequence>
<evidence type="ECO:0000259" key="7">
    <source>
        <dbReference type="PROSITE" id="PS50045"/>
    </source>
</evidence>
<dbReference type="Gene3D" id="3.30.450.40">
    <property type="match status" value="1"/>
</dbReference>
<dbReference type="Gene3D" id="1.10.8.60">
    <property type="match status" value="1"/>
</dbReference>
<dbReference type="AlphaFoldDB" id="A0A938BRE4"/>
<evidence type="ECO:0000256" key="4">
    <source>
        <dbReference type="ARBA" id="ARBA00023125"/>
    </source>
</evidence>
<dbReference type="Pfam" id="PF25601">
    <property type="entry name" value="AAA_lid_14"/>
    <property type="match status" value="1"/>
</dbReference>
<dbReference type="FunFam" id="3.40.50.300:FF:000006">
    <property type="entry name" value="DNA-binding transcriptional regulator NtrC"/>
    <property type="match status" value="1"/>
</dbReference>
<protein>
    <submittedName>
        <fullName evidence="8">Sigma-54-dependent Fis family transcriptional regulator</fullName>
    </submittedName>
</protein>
<keyword evidence="2" id="KW-0067">ATP-binding</keyword>
<dbReference type="InterPro" id="IPR025943">
    <property type="entry name" value="Sigma_54_int_dom_ATP-bd_2"/>
</dbReference>
<dbReference type="PROSITE" id="PS00688">
    <property type="entry name" value="SIGMA54_INTERACT_3"/>
    <property type="match status" value="1"/>
</dbReference>
<keyword evidence="6" id="KW-0804">Transcription</keyword>
<dbReference type="GO" id="GO:0043565">
    <property type="term" value="F:sequence-specific DNA binding"/>
    <property type="evidence" value="ECO:0007669"/>
    <property type="project" value="InterPro"/>
</dbReference>
<evidence type="ECO:0000256" key="5">
    <source>
        <dbReference type="ARBA" id="ARBA00023159"/>
    </source>
</evidence>
<keyword evidence="1" id="KW-0547">Nucleotide-binding</keyword>
<dbReference type="Gene3D" id="1.10.10.60">
    <property type="entry name" value="Homeodomain-like"/>
    <property type="match status" value="1"/>
</dbReference>
<evidence type="ECO:0000256" key="6">
    <source>
        <dbReference type="ARBA" id="ARBA00023163"/>
    </source>
</evidence>
<dbReference type="SUPFAM" id="SSF52540">
    <property type="entry name" value="P-loop containing nucleoside triphosphate hydrolases"/>
    <property type="match status" value="1"/>
</dbReference>
<dbReference type="InterPro" id="IPR025662">
    <property type="entry name" value="Sigma_54_int_dom_ATP-bd_1"/>
</dbReference>
<dbReference type="InterPro" id="IPR002078">
    <property type="entry name" value="Sigma_54_int"/>
</dbReference>
<keyword evidence="3" id="KW-0805">Transcription regulation</keyword>
<dbReference type="InterPro" id="IPR002197">
    <property type="entry name" value="HTH_Fis"/>
</dbReference>
<evidence type="ECO:0000256" key="3">
    <source>
        <dbReference type="ARBA" id="ARBA00023015"/>
    </source>
</evidence>
<dbReference type="Pfam" id="PF00158">
    <property type="entry name" value="Sigma54_activat"/>
    <property type="match status" value="1"/>
</dbReference>
<dbReference type="InterPro" id="IPR003018">
    <property type="entry name" value="GAF"/>
</dbReference>
<evidence type="ECO:0000256" key="1">
    <source>
        <dbReference type="ARBA" id="ARBA00022741"/>
    </source>
</evidence>
<dbReference type="SUPFAM" id="SSF55781">
    <property type="entry name" value="GAF domain-like"/>
    <property type="match status" value="1"/>
</dbReference>
<name>A0A938BRE4_UNCW3</name>
<dbReference type="SUPFAM" id="SSF46689">
    <property type="entry name" value="Homeodomain-like"/>
    <property type="match status" value="1"/>
</dbReference>
<dbReference type="InterPro" id="IPR058031">
    <property type="entry name" value="AAA_lid_NorR"/>
</dbReference>
<dbReference type="PRINTS" id="PR01590">
    <property type="entry name" value="HTHFIS"/>
</dbReference>
<dbReference type="Pfam" id="PF02954">
    <property type="entry name" value="HTH_8"/>
    <property type="match status" value="1"/>
</dbReference>
<dbReference type="Pfam" id="PF01590">
    <property type="entry name" value="GAF"/>
    <property type="match status" value="1"/>
</dbReference>
<dbReference type="PROSITE" id="PS00675">
    <property type="entry name" value="SIGMA54_INTERACT_1"/>
    <property type="match status" value="1"/>
</dbReference>
<dbReference type="FunFam" id="1.10.8.60:FF:000014">
    <property type="entry name" value="DNA-binding transcriptional regulator NtrC"/>
    <property type="match status" value="1"/>
</dbReference>
<accession>A0A938BRE4</accession>
<gene>
    <name evidence="8" type="ORF">FJY68_06790</name>
</gene>
<dbReference type="InterPro" id="IPR025944">
    <property type="entry name" value="Sigma_54_int_dom_CS"/>
</dbReference>
<dbReference type="PANTHER" id="PTHR32071">
    <property type="entry name" value="TRANSCRIPTIONAL REGULATORY PROTEIN"/>
    <property type="match status" value="1"/>
</dbReference>
<dbReference type="InterPro" id="IPR009057">
    <property type="entry name" value="Homeodomain-like_sf"/>
</dbReference>
<organism evidence="8 9">
    <name type="scientific">candidate division WOR-3 bacterium</name>
    <dbReference type="NCBI Taxonomy" id="2052148"/>
    <lineage>
        <taxon>Bacteria</taxon>
        <taxon>Bacteria division WOR-3</taxon>
    </lineage>
</organism>
<proteinExistence type="predicted"/>
<dbReference type="SMART" id="SM00065">
    <property type="entry name" value="GAF"/>
    <property type="match status" value="1"/>
</dbReference>
<dbReference type="InterPro" id="IPR029016">
    <property type="entry name" value="GAF-like_dom_sf"/>
</dbReference>
<evidence type="ECO:0000313" key="8">
    <source>
        <dbReference type="EMBL" id="MBM3331545.1"/>
    </source>
</evidence>
<dbReference type="SMART" id="SM00382">
    <property type="entry name" value="AAA"/>
    <property type="match status" value="1"/>
</dbReference>
<dbReference type="EMBL" id="VGIR01000034">
    <property type="protein sequence ID" value="MBM3331545.1"/>
    <property type="molecule type" value="Genomic_DNA"/>
</dbReference>
<dbReference type="CDD" id="cd00009">
    <property type="entry name" value="AAA"/>
    <property type="match status" value="1"/>
</dbReference>
<comment type="caution">
    <text evidence="8">The sequence shown here is derived from an EMBL/GenBank/DDBJ whole genome shotgun (WGS) entry which is preliminary data.</text>
</comment>
<dbReference type="PROSITE" id="PS50045">
    <property type="entry name" value="SIGMA54_INTERACT_4"/>
    <property type="match status" value="1"/>
</dbReference>
<evidence type="ECO:0000256" key="2">
    <source>
        <dbReference type="ARBA" id="ARBA00022840"/>
    </source>
</evidence>
<dbReference type="GO" id="GO:0006355">
    <property type="term" value="P:regulation of DNA-templated transcription"/>
    <property type="evidence" value="ECO:0007669"/>
    <property type="project" value="InterPro"/>
</dbReference>
<dbReference type="PROSITE" id="PS00676">
    <property type="entry name" value="SIGMA54_INTERACT_2"/>
    <property type="match status" value="1"/>
</dbReference>
<dbReference type="InterPro" id="IPR027417">
    <property type="entry name" value="P-loop_NTPase"/>
</dbReference>
<dbReference type="GO" id="GO:0005524">
    <property type="term" value="F:ATP binding"/>
    <property type="evidence" value="ECO:0007669"/>
    <property type="project" value="UniProtKB-KW"/>
</dbReference>
<keyword evidence="5" id="KW-0010">Activator</keyword>
<reference evidence="8" key="1">
    <citation type="submission" date="2019-03" db="EMBL/GenBank/DDBJ databases">
        <title>Lake Tanganyika Metagenome-Assembled Genomes (MAGs).</title>
        <authorList>
            <person name="Tran P."/>
        </authorList>
    </citation>
    <scope>NUCLEOTIDE SEQUENCE</scope>
    <source>
        <strain evidence="8">K_DeepCast_150m_m2_040</strain>
    </source>
</reference>
<evidence type="ECO:0000313" key="9">
    <source>
        <dbReference type="Proteomes" id="UP000779900"/>
    </source>
</evidence>
<keyword evidence="4" id="KW-0238">DNA-binding</keyword>
<dbReference type="Gene3D" id="3.40.50.300">
    <property type="entry name" value="P-loop containing nucleotide triphosphate hydrolases"/>
    <property type="match status" value="1"/>
</dbReference>
<feature type="domain" description="Sigma-54 factor interaction" evidence="7">
    <location>
        <begin position="185"/>
        <end position="414"/>
    </location>
</feature>
<dbReference type="InterPro" id="IPR003593">
    <property type="entry name" value="AAA+_ATPase"/>
</dbReference>
<dbReference type="Proteomes" id="UP000779900">
    <property type="component" value="Unassembled WGS sequence"/>
</dbReference>